<keyword evidence="2" id="KW-0732">Signal</keyword>
<dbReference type="Proteomes" id="UP000575241">
    <property type="component" value="Unassembled WGS sequence"/>
</dbReference>
<dbReference type="SUPFAM" id="SSF54427">
    <property type="entry name" value="NTF2-like"/>
    <property type="match status" value="1"/>
</dbReference>
<feature type="region of interest" description="Disordered" evidence="1">
    <location>
        <begin position="60"/>
        <end position="81"/>
    </location>
</feature>
<protein>
    <recommendedName>
        <fullName evidence="3">DUF4440 domain-containing protein</fullName>
    </recommendedName>
</protein>
<reference evidence="4 5" key="1">
    <citation type="submission" date="2020-08" db="EMBL/GenBank/DDBJ databases">
        <title>Functional genomics of gut bacteria from endangered species of beetles.</title>
        <authorList>
            <person name="Carlos-Shanley C."/>
        </authorList>
    </citation>
    <scope>NUCLEOTIDE SEQUENCE [LARGE SCALE GENOMIC DNA]</scope>
    <source>
        <strain evidence="4 5">S00224</strain>
    </source>
</reference>
<feature type="signal peptide" evidence="2">
    <location>
        <begin position="1"/>
        <end position="22"/>
    </location>
</feature>
<dbReference type="Pfam" id="PF14534">
    <property type="entry name" value="DUF4440"/>
    <property type="match status" value="1"/>
</dbReference>
<sequence>MLKLKICVLGAAALMSMAMKPASDDFDTLIAAERRFAADASALGVTPAFRAHVAPDAVLISPTPRPAPPELATQTDPPGSKLEWQPEAGAIARSGDLGFTTGPYVMRQGDRVAHGQYFTIWRKVDGTWRWVIDSGVAPFAKGEVPMPSQVVRIGNPGKAGAKDDLEAAERRLDADASSLTGFLAAEGRVLRSGGPPAIGDAGVMLAGRGMKATGKRLGGGQSAAGDLAYSYGEITGTDGVLIGHYVRMWLHEAAGWRLLVDQLAPLPRKAPPAS</sequence>
<gene>
    <name evidence="4" type="ORF">HNP52_003822</name>
</gene>
<dbReference type="Gene3D" id="3.10.450.50">
    <property type="match status" value="1"/>
</dbReference>
<evidence type="ECO:0000259" key="3">
    <source>
        <dbReference type="Pfam" id="PF14534"/>
    </source>
</evidence>
<evidence type="ECO:0000313" key="4">
    <source>
        <dbReference type="EMBL" id="MBB4840730.1"/>
    </source>
</evidence>
<accession>A0A7W7K5I9</accession>
<dbReference type="InterPro" id="IPR032710">
    <property type="entry name" value="NTF2-like_dom_sf"/>
</dbReference>
<keyword evidence="5" id="KW-1185">Reference proteome</keyword>
<dbReference type="RefSeq" id="WP_184169167.1">
    <property type="nucleotide sequence ID" value="NZ_JACHLN010000003.1"/>
</dbReference>
<name>A0A7W7K5I9_9SPHN</name>
<proteinExistence type="predicted"/>
<evidence type="ECO:0000256" key="2">
    <source>
        <dbReference type="SAM" id="SignalP"/>
    </source>
</evidence>
<dbReference type="AlphaFoldDB" id="A0A7W7K5I9"/>
<dbReference type="EMBL" id="JACHLN010000003">
    <property type="protein sequence ID" value="MBB4840730.1"/>
    <property type="molecule type" value="Genomic_DNA"/>
</dbReference>
<dbReference type="InterPro" id="IPR027843">
    <property type="entry name" value="DUF4440"/>
</dbReference>
<feature type="chain" id="PRO_5031015726" description="DUF4440 domain-containing protein" evidence="2">
    <location>
        <begin position="23"/>
        <end position="274"/>
    </location>
</feature>
<feature type="domain" description="DUF4440" evidence="3">
    <location>
        <begin position="30"/>
        <end position="129"/>
    </location>
</feature>
<evidence type="ECO:0000313" key="5">
    <source>
        <dbReference type="Proteomes" id="UP000575241"/>
    </source>
</evidence>
<organism evidence="4 5">
    <name type="scientific">Sphingomonas kyeonggiensis</name>
    <dbReference type="NCBI Taxonomy" id="1268553"/>
    <lineage>
        <taxon>Bacteria</taxon>
        <taxon>Pseudomonadati</taxon>
        <taxon>Pseudomonadota</taxon>
        <taxon>Alphaproteobacteria</taxon>
        <taxon>Sphingomonadales</taxon>
        <taxon>Sphingomonadaceae</taxon>
        <taxon>Sphingomonas</taxon>
    </lineage>
</organism>
<comment type="caution">
    <text evidence="4">The sequence shown here is derived from an EMBL/GenBank/DDBJ whole genome shotgun (WGS) entry which is preliminary data.</text>
</comment>
<evidence type="ECO:0000256" key="1">
    <source>
        <dbReference type="SAM" id="MobiDB-lite"/>
    </source>
</evidence>